<gene>
    <name evidence="1" type="ORF">MF672_045300</name>
</gene>
<evidence type="ECO:0000313" key="1">
    <source>
        <dbReference type="EMBL" id="MCK2220975.1"/>
    </source>
</evidence>
<dbReference type="SUPFAM" id="SSF54637">
    <property type="entry name" value="Thioesterase/thiol ester dehydrase-isomerase"/>
    <property type="match status" value="1"/>
</dbReference>
<dbReference type="RefSeq" id="WP_242382077.1">
    <property type="nucleotide sequence ID" value="NZ_JAKRKC020000003.1"/>
</dbReference>
<dbReference type="Gene3D" id="3.10.129.10">
    <property type="entry name" value="Hotdog Thioesterase"/>
    <property type="match status" value="1"/>
</dbReference>
<evidence type="ECO:0000313" key="2">
    <source>
        <dbReference type="Proteomes" id="UP001317259"/>
    </source>
</evidence>
<organism evidence="1 2">
    <name type="scientific">Actinomadura luzonensis</name>
    <dbReference type="NCBI Taxonomy" id="2805427"/>
    <lineage>
        <taxon>Bacteria</taxon>
        <taxon>Bacillati</taxon>
        <taxon>Actinomycetota</taxon>
        <taxon>Actinomycetes</taxon>
        <taxon>Streptosporangiales</taxon>
        <taxon>Thermomonosporaceae</taxon>
        <taxon>Actinomadura</taxon>
    </lineage>
</organism>
<evidence type="ECO:0008006" key="3">
    <source>
        <dbReference type="Google" id="ProtNLM"/>
    </source>
</evidence>
<keyword evidence="2" id="KW-1185">Reference proteome</keyword>
<reference evidence="1 2" key="1">
    <citation type="submission" date="2022-04" db="EMBL/GenBank/DDBJ databases">
        <title>Genome draft of Actinomadura sp. ATCC 31491.</title>
        <authorList>
            <person name="Shi X."/>
            <person name="Du Y."/>
        </authorList>
    </citation>
    <scope>NUCLEOTIDE SEQUENCE [LARGE SCALE GENOMIC DNA]</scope>
    <source>
        <strain evidence="1 2">ATCC 31491</strain>
    </source>
</reference>
<dbReference type="EMBL" id="JAKRKC020000003">
    <property type="protein sequence ID" value="MCK2220975.1"/>
    <property type="molecule type" value="Genomic_DNA"/>
</dbReference>
<protein>
    <recommendedName>
        <fullName evidence="3">Thioesterase family protein</fullName>
    </recommendedName>
</protein>
<comment type="caution">
    <text evidence="1">The sequence shown here is derived from an EMBL/GenBank/DDBJ whole genome shotgun (WGS) entry which is preliminary data.</text>
</comment>
<sequence length="239" mass="24798">METPPGPQAGRTPARPRTLSVAERFCGPPGVVNGGYVSGLAAGYLPGAGSVEVTLRAPTPVEADVLVERTPAGVSFVRGGRLLVEAVAAAEDPEPAPFVPPEEAAAAGAAFPGLVDHPFPGCYVCGFREGMRIHPGPTGVPGVFAALWRVPEGTAEPLPACEVWGALDCVSAWVHLRPGDVALLGRLTGRVHRSAFPGRAYVVTARYEGVERRKLFATSAVHEPDGTLVAAGRATWIAL</sequence>
<name>A0ABT0G8Q3_9ACTN</name>
<dbReference type="Proteomes" id="UP001317259">
    <property type="component" value="Unassembled WGS sequence"/>
</dbReference>
<accession>A0ABT0G8Q3</accession>
<dbReference type="InterPro" id="IPR029069">
    <property type="entry name" value="HotDog_dom_sf"/>
</dbReference>
<proteinExistence type="predicted"/>